<feature type="domain" description="AMP-dependent synthetase/ligase" evidence="1">
    <location>
        <begin position="71"/>
        <end position="275"/>
    </location>
</feature>
<proteinExistence type="predicted"/>
<dbReference type="Gene3D" id="3.40.50.12780">
    <property type="entry name" value="N-terminal domain of ligase-like"/>
    <property type="match status" value="1"/>
</dbReference>
<dbReference type="AlphaFoldDB" id="A0AAN6MBL2"/>
<dbReference type="GO" id="GO:0016874">
    <property type="term" value="F:ligase activity"/>
    <property type="evidence" value="ECO:0007669"/>
    <property type="project" value="UniProtKB-KW"/>
</dbReference>
<dbReference type="EMBL" id="MU856285">
    <property type="protein sequence ID" value="KAK3897071.1"/>
    <property type="molecule type" value="Genomic_DNA"/>
</dbReference>
<keyword evidence="2" id="KW-0436">Ligase</keyword>
<organism evidence="2 3">
    <name type="scientific">Staphylotrichum tortipilum</name>
    <dbReference type="NCBI Taxonomy" id="2831512"/>
    <lineage>
        <taxon>Eukaryota</taxon>
        <taxon>Fungi</taxon>
        <taxon>Dikarya</taxon>
        <taxon>Ascomycota</taxon>
        <taxon>Pezizomycotina</taxon>
        <taxon>Sordariomycetes</taxon>
        <taxon>Sordariomycetidae</taxon>
        <taxon>Sordariales</taxon>
        <taxon>Chaetomiaceae</taxon>
        <taxon>Staphylotrichum</taxon>
    </lineage>
</organism>
<evidence type="ECO:0000313" key="3">
    <source>
        <dbReference type="Proteomes" id="UP001303889"/>
    </source>
</evidence>
<dbReference type="PANTHER" id="PTHR43845:SF1">
    <property type="entry name" value="BLR5969 PROTEIN"/>
    <property type="match status" value="1"/>
</dbReference>
<dbReference type="SUPFAM" id="SSF56801">
    <property type="entry name" value="Acetyl-CoA synthetase-like"/>
    <property type="match status" value="1"/>
</dbReference>
<name>A0AAN6MBL2_9PEZI</name>
<reference evidence="2" key="1">
    <citation type="journal article" date="2023" name="Mol. Phylogenet. Evol.">
        <title>Genome-scale phylogeny and comparative genomics of the fungal order Sordariales.</title>
        <authorList>
            <person name="Hensen N."/>
            <person name="Bonometti L."/>
            <person name="Westerberg I."/>
            <person name="Brannstrom I.O."/>
            <person name="Guillou S."/>
            <person name="Cros-Aarteil S."/>
            <person name="Calhoun S."/>
            <person name="Haridas S."/>
            <person name="Kuo A."/>
            <person name="Mondo S."/>
            <person name="Pangilinan J."/>
            <person name="Riley R."/>
            <person name="LaButti K."/>
            <person name="Andreopoulos B."/>
            <person name="Lipzen A."/>
            <person name="Chen C."/>
            <person name="Yan M."/>
            <person name="Daum C."/>
            <person name="Ng V."/>
            <person name="Clum A."/>
            <person name="Steindorff A."/>
            <person name="Ohm R.A."/>
            <person name="Martin F."/>
            <person name="Silar P."/>
            <person name="Natvig D.O."/>
            <person name="Lalanne C."/>
            <person name="Gautier V."/>
            <person name="Ament-Velasquez S.L."/>
            <person name="Kruys A."/>
            <person name="Hutchinson M.I."/>
            <person name="Powell A.J."/>
            <person name="Barry K."/>
            <person name="Miller A.N."/>
            <person name="Grigoriev I.V."/>
            <person name="Debuchy R."/>
            <person name="Gladieux P."/>
            <person name="Hiltunen Thoren M."/>
            <person name="Johannesson H."/>
        </authorList>
    </citation>
    <scope>NUCLEOTIDE SEQUENCE</scope>
    <source>
        <strain evidence="2">CBS 103.79</strain>
    </source>
</reference>
<sequence>MEEFHLSKVPPRSITDLIEFVRRNSPFYASFWGDIYPKSLEDLPIVDHALFWDQNTCLESQVVTSRQKDGIIFTTGGTTANPKVSFYSRDELHSVVITLAECLRRCGVIPGDRVANLFYTGDLYGSFLLYILSIHHLPTGAIQLPIAGHIPVASMAQHITTCAATVLLGTVTTLSQLASHLATPLPTIRLLLFSGEACYPDQVPALTTAFPNATLHSLVYGAMDIGVVGLPPEKNPTPNDLRVHEVNAPEVKVEIINPSGQPTTTPDEPGRLVVTHATRRLMPIVRYPSGDRAEWVDYSRGLFRILGRDRTAIRLGPVSIDFVDLRKVIVEVMGERVVGAVQAVIEREEGRDRLTVVVGGGDIPETEGERLELEGGIAEGLGRARPMWREHVERELVGPLKVRFGGLVPVSGRSGKCVEVVDLRGTT</sequence>
<comment type="caution">
    <text evidence="2">The sequence shown here is derived from an EMBL/GenBank/DDBJ whole genome shotgun (WGS) entry which is preliminary data.</text>
</comment>
<evidence type="ECO:0000259" key="1">
    <source>
        <dbReference type="Pfam" id="PF00501"/>
    </source>
</evidence>
<dbReference type="PANTHER" id="PTHR43845">
    <property type="entry name" value="BLR5969 PROTEIN"/>
    <property type="match status" value="1"/>
</dbReference>
<gene>
    <name evidence="2" type="ORF">C8A05DRAFT_48170</name>
</gene>
<dbReference type="Pfam" id="PF00501">
    <property type="entry name" value="AMP-binding"/>
    <property type="match status" value="1"/>
</dbReference>
<reference evidence="2" key="2">
    <citation type="submission" date="2023-05" db="EMBL/GenBank/DDBJ databases">
        <authorList>
            <consortium name="Lawrence Berkeley National Laboratory"/>
            <person name="Steindorff A."/>
            <person name="Hensen N."/>
            <person name="Bonometti L."/>
            <person name="Westerberg I."/>
            <person name="Brannstrom I.O."/>
            <person name="Guillou S."/>
            <person name="Cros-Aarteil S."/>
            <person name="Calhoun S."/>
            <person name="Haridas S."/>
            <person name="Kuo A."/>
            <person name="Mondo S."/>
            <person name="Pangilinan J."/>
            <person name="Riley R."/>
            <person name="Labutti K."/>
            <person name="Andreopoulos B."/>
            <person name="Lipzen A."/>
            <person name="Chen C."/>
            <person name="Yanf M."/>
            <person name="Daum C."/>
            <person name="Ng V."/>
            <person name="Clum A."/>
            <person name="Ohm R."/>
            <person name="Martin F."/>
            <person name="Silar P."/>
            <person name="Natvig D."/>
            <person name="Lalanne C."/>
            <person name="Gautier V."/>
            <person name="Ament-Velasquez S.L."/>
            <person name="Kruys A."/>
            <person name="Hutchinson M.I."/>
            <person name="Powell A.J."/>
            <person name="Barry K."/>
            <person name="Miller A.N."/>
            <person name="Grigoriev I.V."/>
            <person name="Debuchy R."/>
            <person name="Gladieux P."/>
            <person name="Thoren M.H."/>
            <person name="Johannesson H."/>
        </authorList>
    </citation>
    <scope>NUCLEOTIDE SEQUENCE</scope>
    <source>
        <strain evidence="2">CBS 103.79</strain>
    </source>
</reference>
<accession>A0AAN6MBL2</accession>
<dbReference type="InterPro" id="IPR000873">
    <property type="entry name" value="AMP-dep_synth/lig_dom"/>
</dbReference>
<evidence type="ECO:0000313" key="2">
    <source>
        <dbReference type="EMBL" id="KAK3897071.1"/>
    </source>
</evidence>
<keyword evidence="3" id="KW-1185">Reference proteome</keyword>
<protein>
    <submittedName>
        <fullName evidence="2">Amp-dependent synthetase ligase</fullName>
    </submittedName>
</protein>
<dbReference type="InterPro" id="IPR042099">
    <property type="entry name" value="ANL_N_sf"/>
</dbReference>
<dbReference type="Proteomes" id="UP001303889">
    <property type="component" value="Unassembled WGS sequence"/>
</dbReference>